<dbReference type="Gene3D" id="1.10.10.10">
    <property type="entry name" value="Winged helix-like DNA-binding domain superfamily/Winged helix DNA-binding domain"/>
    <property type="match status" value="1"/>
</dbReference>
<dbReference type="SUPFAM" id="SSF46785">
    <property type="entry name" value="Winged helix' DNA-binding domain"/>
    <property type="match status" value="1"/>
</dbReference>
<feature type="region of interest" description="Disordered" evidence="1">
    <location>
        <begin position="1"/>
        <end position="169"/>
    </location>
</feature>
<gene>
    <name evidence="2" type="ORF">COV91_03845</name>
</gene>
<reference evidence="2 3" key="1">
    <citation type="submission" date="2017-09" db="EMBL/GenBank/DDBJ databases">
        <title>Depth-based differentiation of microbial function through sediment-hosted aquifers and enrichment of novel symbionts in the deep terrestrial subsurface.</title>
        <authorList>
            <person name="Probst A.J."/>
            <person name="Ladd B."/>
            <person name="Jarett J.K."/>
            <person name="Geller-Mcgrath D.E."/>
            <person name="Sieber C.M."/>
            <person name="Emerson J.B."/>
            <person name="Anantharaman K."/>
            <person name="Thomas B.C."/>
            <person name="Malmstrom R."/>
            <person name="Stieglmeier M."/>
            <person name="Klingl A."/>
            <person name="Woyke T."/>
            <person name="Ryan C.M."/>
            <person name="Banfield J.F."/>
        </authorList>
    </citation>
    <scope>NUCLEOTIDE SEQUENCE [LARGE SCALE GENOMIC DNA]</scope>
    <source>
        <strain evidence="2">CG11_big_fil_rev_8_21_14_0_20_46_11</strain>
    </source>
</reference>
<proteinExistence type="predicted"/>
<feature type="compositionally biased region" description="Pro residues" evidence="1">
    <location>
        <begin position="112"/>
        <end position="135"/>
    </location>
</feature>
<dbReference type="InterPro" id="IPR036388">
    <property type="entry name" value="WH-like_DNA-bd_sf"/>
</dbReference>
<dbReference type="Proteomes" id="UP000229342">
    <property type="component" value="Unassembled WGS sequence"/>
</dbReference>
<feature type="compositionally biased region" description="Polar residues" evidence="1">
    <location>
        <begin position="95"/>
        <end position="108"/>
    </location>
</feature>
<feature type="compositionally biased region" description="Low complexity" evidence="1">
    <location>
        <begin position="46"/>
        <end position="65"/>
    </location>
</feature>
<comment type="caution">
    <text evidence="2">The sequence shown here is derived from an EMBL/GenBank/DDBJ whole genome shotgun (WGS) entry which is preliminary data.</text>
</comment>
<evidence type="ECO:0000256" key="1">
    <source>
        <dbReference type="SAM" id="MobiDB-lite"/>
    </source>
</evidence>
<accession>A0A2H0KB56</accession>
<dbReference type="AlphaFoldDB" id="A0A2H0KB56"/>
<protein>
    <submittedName>
        <fullName evidence="2">Uncharacterized protein</fullName>
    </submittedName>
</protein>
<name>A0A2H0KB56_9BACT</name>
<evidence type="ECO:0000313" key="2">
    <source>
        <dbReference type="EMBL" id="PIQ68498.1"/>
    </source>
</evidence>
<evidence type="ECO:0000313" key="3">
    <source>
        <dbReference type="Proteomes" id="UP000229342"/>
    </source>
</evidence>
<dbReference type="EMBL" id="PCVG01000047">
    <property type="protein sequence ID" value="PIQ68498.1"/>
    <property type="molecule type" value="Genomic_DNA"/>
</dbReference>
<organism evidence="2 3">
    <name type="scientific">Candidatus Taylorbacteria bacterium CG11_big_fil_rev_8_21_14_0_20_46_11</name>
    <dbReference type="NCBI Taxonomy" id="1975025"/>
    <lineage>
        <taxon>Bacteria</taxon>
        <taxon>Candidatus Tayloriibacteriota</taxon>
    </lineage>
</organism>
<dbReference type="InterPro" id="IPR036390">
    <property type="entry name" value="WH_DNA-bd_sf"/>
</dbReference>
<sequence>MPDETSIPKSEDTSGQAPPPQSAEATGQASEPVSAPEPVMDSINSPQGEAPAEPQPQVEAVPAQESQPEVVADAPALEPEPQTPEPNTEPPQTTSLAPQSGDTATGQASEPVAPPVAEPTPPPEAAAPAPEPNTPTTPSVGTDTPPQAGGEETPAPPKSEDPEEQRAVNGARLAVANAKIQATKQKRLDKIMSLLSEKGKVTNDEVEKLLRVSDATATRYLDTLEQENRIKQNGSTGMAVFYEKI</sequence>